<dbReference type="EMBL" id="JBBWWQ010000012">
    <property type="protein sequence ID" value="KAK8934835.1"/>
    <property type="molecule type" value="Genomic_DNA"/>
</dbReference>
<organism evidence="2 3">
    <name type="scientific">Platanthera zijinensis</name>
    <dbReference type="NCBI Taxonomy" id="2320716"/>
    <lineage>
        <taxon>Eukaryota</taxon>
        <taxon>Viridiplantae</taxon>
        <taxon>Streptophyta</taxon>
        <taxon>Embryophyta</taxon>
        <taxon>Tracheophyta</taxon>
        <taxon>Spermatophyta</taxon>
        <taxon>Magnoliopsida</taxon>
        <taxon>Liliopsida</taxon>
        <taxon>Asparagales</taxon>
        <taxon>Orchidaceae</taxon>
        <taxon>Orchidoideae</taxon>
        <taxon>Orchideae</taxon>
        <taxon>Orchidinae</taxon>
        <taxon>Platanthera</taxon>
    </lineage>
</organism>
<feature type="region of interest" description="Disordered" evidence="1">
    <location>
        <begin position="1"/>
        <end position="26"/>
    </location>
</feature>
<name>A0AAP0G2S6_9ASPA</name>
<evidence type="ECO:0000256" key="1">
    <source>
        <dbReference type="SAM" id="MobiDB-lite"/>
    </source>
</evidence>
<evidence type="ECO:0000313" key="2">
    <source>
        <dbReference type="EMBL" id="KAK8934835.1"/>
    </source>
</evidence>
<gene>
    <name evidence="2" type="ORF">KSP39_PZI014414</name>
</gene>
<comment type="caution">
    <text evidence="2">The sequence shown here is derived from an EMBL/GenBank/DDBJ whole genome shotgun (WGS) entry which is preliminary data.</text>
</comment>
<evidence type="ECO:0000313" key="3">
    <source>
        <dbReference type="Proteomes" id="UP001418222"/>
    </source>
</evidence>
<proteinExistence type="predicted"/>
<protein>
    <submittedName>
        <fullName evidence="2">Uncharacterized protein</fullName>
    </submittedName>
</protein>
<sequence>MALSSTTGFHRRHRCGASSGNGIYTPVSSILPSNNILLSVPPPSSRVSQGFKLHCLPSTTSMCPPARKTPDDASLFSTLKTLQSKPAEDFSDETIDSLLAGLNPKEYTILLKKQKDWR</sequence>
<reference evidence="2 3" key="1">
    <citation type="journal article" date="2022" name="Nat. Plants">
        <title>Genomes of leafy and leafless Platanthera orchids illuminate the evolution of mycoheterotrophy.</title>
        <authorList>
            <person name="Li M.H."/>
            <person name="Liu K.W."/>
            <person name="Li Z."/>
            <person name="Lu H.C."/>
            <person name="Ye Q.L."/>
            <person name="Zhang D."/>
            <person name="Wang J.Y."/>
            <person name="Li Y.F."/>
            <person name="Zhong Z.M."/>
            <person name="Liu X."/>
            <person name="Yu X."/>
            <person name="Liu D.K."/>
            <person name="Tu X.D."/>
            <person name="Liu B."/>
            <person name="Hao Y."/>
            <person name="Liao X.Y."/>
            <person name="Jiang Y.T."/>
            <person name="Sun W.H."/>
            <person name="Chen J."/>
            <person name="Chen Y.Q."/>
            <person name="Ai Y."/>
            <person name="Zhai J.W."/>
            <person name="Wu S.S."/>
            <person name="Zhou Z."/>
            <person name="Hsiao Y.Y."/>
            <person name="Wu W.L."/>
            <person name="Chen Y.Y."/>
            <person name="Lin Y.F."/>
            <person name="Hsu J.L."/>
            <person name="Li C.Y."/>
            <person name="Wang Z.W."/>
            <person name="Zhao X."/>
            <person name="Zhong W.Y."/>
            <person name="Ma X.K."/>
            <person name="Ma L."/>
            <person name="Huang J."/>
            <person name="Chen G.Z."/>
            <person name="Huang M.Z."/>
            <person name="Huang L."/>
            <person name="Peng D.H."/>
            <person name="Luo Y.B."/>
            <person name="Zou S.Q."/>
            <person name="Chen S.P."/>
            <person name="Lan S."/>
            <person name="Tsai W.C."/>
            <person name="Van de Peer Y."/>
            <person name="Liu Z.J."/>
        </authorList>
    </citation>
    <scope>NUCLEOTIDE SEQUENCE [LARGE SCALE GENOMIC DNA]</scope>
    <source>
        <strain evidence="2">Lor287</strain>
    </source>
</reference>
<keyword evidence="3" id="KW-1185">Reference proteome</keyword>
<dbReference type="AlphaFoldDB" id="A0AAP0G2S6"/>
<dbReference type="Proteomes" id="UP001418222">
    <property type="component" value="Unassembled WGS sequence"/>
</dbReference>
<accession>A0AAP0G2S6</accession>